<sequence>MMRILGSTAALAGAATAFRNGSTTTESPACPVPYSWIRNDSDPIGACSSDFQVIGDIPDAIHEGAIPPTGIAVDPEHNIFFTYARNMEKQNHTLTKATSFSEEIPWPSEEWQNCAEGQNASTCFVNVQNIVLDSVGGWWVIDSGVPNGAAMPVPDGPKIINFNYTTGEPIRTYIYPEDQWFAKLQLNDIKVNNTLGTGGYAFITEDSQYGSITTLDLSTGEFIRHLYNTTFTRPDERFTSIYNGEPIRNWNGTKPSYMTSGTNGIALTSGNVYWGVKSSHRWYILSQETLISGLSDEELAAKIQIPGNIPSEQAGFTADDKGRIYMMASEHNAILYVDTLESDFTDSVTAVPADGSGIVPVENLVHRTLIRSGLLQAADTACILDGWLYFDTNQQGLAPLRQYNNIDRRRGPFRSYRYWIGRGPAV</sequence>
<dbReference type="GO" id="GO:0005576">
    <property type="term" value="C:extracellular region"/>
    <property type="evidence" value="ECO:0007669"/>
    <property type="project" value="UniProtKB-SubCell"/>
</dbReference>
<evidence type="ECO:0000313" key="5">
    <source>
        <dbReference type="Proteomes" id="UP001265746"/>
    </source>
</evidence>
<keyword evidence="5" id="KW-1185">Reference proteome</keyword>
<dbReference type="EMBL" id="JAUJFL010000002">
    <property type="protein sequence ID" value="KAK2609910.1"/>
    <property type="molecule type" value="Genomic_DNA"/>
</dbReference>
<dbReference type="AlphaFoldDB" id="A0AAD9W5S3"/>
<accession>A0AAD9W5S3</accession>
<organism evidence="4 5">
    <name type="scientific">Phomopsis amygdali</name>
    <name type="common">Fusicoccum amygdali</name>
    <dbReference type="NCBI Taxonomy" id="1214568"/>
    <lineage>
        <taxon>Eukaryota</taxon>
        <taxon>Fungi</taxon>
        <taxon>Dikarya</taxon>
        <taxon>Ascomycota</taxon>
        <taxon>Pezizomycotina</taxon>
        <taxon>Sordariomycetes</taxon>
        <taxon>Sordariomycetidae</taxon>
        <taxon>Diaporthales</taxon>
        <taxon>Diaporthaceae</taxon>
        <taxon>Diaporthe</taxon>
    </lineage>
</organism>
<name>A0AAD9W5S3_PHOAM</name>
<dbReference type="InterPro" id="IPR011042">
    <property type="entry name" value="6-blade_b-propeller_TolB-like"/>
</dbReference>
<evidence type="ECO:0000256" key="3">
    <source>
        <dbReference type="ARBA" id="ARBA00022525"/>
    </source>
</evidence>
<comment type="subcellular location">
    <subcellularLocation>
        <location evidence="1">Secreted</location>
    </subcellularLocation>
</comment>
<comment type="similarity">
    <text evidence="2">Belongs to the major royal jelly protein family.</text>
</comment>
<dbReference type="Pfam" id="PF03022">
    <property type="entry name" value="MRJP"/>
    <property type="match status" value="1"/>
</dbReference>
<dbReference type="InterPro" id="IPR017996">
    <property type="entry name" value="MRJP/yellow-related"/>
</dbReference>
<evidence type="ECO:0000313" key="4">
    <source>
        <dbReference type="EMBL" id="KAK2609910.1"/>
    </source>
</evidence>
<evidence type="ECO:0000256" key="1">
    <source>
        <dbReference type="ARBA" id="ARBA00004613"/>
    </source>
</evidence>
<dbReference type="Gene3D" id="2.120.10.30">
    <property type="entry name" value="TolB, C-terminal domain"/>
    <property type="match status" value="1"/>
</dbReference>
<comment type="caution">
    <text evidence="4">The sequence shown here is derived from an EMBL/GenBank/DDBJ whole genome shotgun (WGS) entry which is preliminary data.</text>
</comment>
<reference evidence="4" key="1">
    <citation type="submission" date="2023-06" db="EMBL/GenBank/DDBJ databases">
        <authorList>
            <person name="Noh H."/>
        </authorList>
    </citation>
    <scope>NUCLEOTIDE SEQUENCE</scope>
    <source>
        <strain evidence="4">DUCC20226</strain>
    </source>
</reference>
<dbReference type="PANTHER" id="PTHR10009:SF17">
    <property type="entry name" value="MAJOR ROYAL JELLY PROTEIN"/>
    <property type="match status" value="1"/>
</dbReference>
<keyword evidence="3" id="KW-0964">Secreted</keyword>
<proteinExistence type="inferred from homology"/>
<dbReference type="SUPFAM" id="SSF101898">
    <property type="entry name" value="NHL repeat"/>
    <property type="match status" value="1"/>
</dbReference>
<evidence type="ECO:0008006" key="6">
    <source>
        <dbReference type="Google" id="ProtNLM"/>
    </source>
</evidence>
<dbReference type="PANTHER" id="PTHR10009">
    <property type="entry name" value="PROTEIN YELLOW-RELATED"/>
    <property type="match status" value="1"/>
</dbReference>
<evidence type="ECO:0000256" key="2">
    <source>
        <dbReference type="ARBA" id="ARBA00009127"/>
    </source>
</evidence>
<dbReference type="Proteomes" id="UP001265746">
    <property type="component" value="Unassembled WGS sequence"/>
</dbReference>
<protein>
    <recommendedName>
        <fullName evidence="6">Major royal jelly protein</fullName>
    </recommendedName>
</protein>
<gene>
    <name evidence="4" type="ORF">N8I77_003379</name>
</gene>